<protein>
    <recommendedName>
        <fullName evidence="4">tRNA pseudouridine synthase A</fullName>
        <ecNumber evidence="4">5.4.99.12</ecNumber>
    </recommendedName>
    <alternativeName>
        <fullName evidence="4">tRNA pseudouridine(38-40) synthase</fullName>
    </alternativeName>
    <alternativeName>
        <fullName evidence="4">tRNA pseudouridylate synthase I</fullName>
    </alternativeName>
    <alternativeName>
        <fullName evidence="4">tRNA-uridine isomerase I</fullName>
    </alternativeName>
</protein>
<evidence type="ECO:0000256" key="6">
    <source>
        <dbReference type="PIRSR" id="PIRSR001430-2"/>
    </source>
</evidence>
<feature type="binding site" evidence="4 6">
    <location>
        <position position="109"/>
    </location>
    <ligand>
        <name>substrate</name>
    </ligand>
</feature>
<dbReference type="Gene3D" id="3.30.70.580">
    <property type="entry name" value="Pseudouridine synthase I, catalytic domain, N-terminal subdomain"/>
    <property type="match status" value="1"/>
</dbReference>
<dbReference type="InterPro" id="IPR020097">
    <property type="entry name" value="PsdUridine_synth_TruA_a/b_dom"/>
</dbReference>
<evidence type="ECO:0000313" key="10">
    <source>
        <dbReference type="Proteomes" id="UP000650081"/>
    </source>
</evidence>
<dbReference type="SUPFAM" id="SSF55120">
    <property type="entry name" value="Pseudouridine synthase"/>
    <property type="match status" value="1"/>
</dbReference>
<evidence type="ECO:0000256" key="5">
    <source>
        <dbReference type="PIRSR" id="PIRSR001430-1"/>
    </source>
</evidence>
<dbReference type="InterPro" id="IPR020103">
    <property type="entry name" value="PsdUridine_synth_cat_dom_sf"/>
</dbReference>
<dbReference type="PANTHER" id="PTHR11142">
    <property type="entry name" value="PSEUDOURIDYLATE SYNTHASE"/>
    <property type="match status" value="1"/>
</dbReference>
<dbReference type="InterPro" id="IPR001406">
    <property type="entry name" value="PsdUridine_synth_TruA"/>
</dbReference>
<dbReference type="GO" id="GO:0031119">
    <property type="term" value="P:tRNA pseudouridine synthesis"/>
    <property type="evidence" value="ECO:0007669"/>
    <property type="project" value="UniProtKB-UniRule"/>
</dbReference>
<evidence type="ECO:0000313" key="9">
    <source>
        <dbReference type="EMBL" id="MBC6993883.1"/>
    </source>
</evidence>
<dbReference type="Pfam" id="PF01416">
    <property type="entry name" value="PseudoU_synth_1"/>
    <property type="match status" value="1"/>
</dbReference>
<comment type="caution">
    <text evidence="4">Lacks conserved residue(s) required for the propagation of feature annotation.</text>
</comment>
<dbReference type="InterPro" id="IPR020094">
    <property type="entry name" value="TruA/RsuA/RluB/E/F_N"/>
</dbReference>
<evidence type="ECO:0000256" key="7">
    <source>
        <dbReference type="RuleBase" id="RU003792"/>
    </source>
</evidence>
<evidence type="ECO:0000256" key="1">
    <source>
        <dbReference type="ARBA" id="ARBA00009375"/>
    </source>
</evidence>
<feature type="domain" description="Pseudouridine synthase I TruA alpha/beta" evidence="8">
    <location>
        <begin position="152"/>
        <end position="244"/>
    </location>
</feature>
<dbReference type="Proteomes" id="UP000650081">
    <property type="component" value="Unassembled WGS sequence"/>
</dbReference>
<dbReference type="Gene3D" id="3.30.70.660">
    <property type="entry name" value="Pseudouridine synthase I, catalytic domain, C-terminal subdomain"/>
    <property type="match status" value="1"/>
</dbReference>
<comment type="similarity">
    <text evidence="1 4 7">Belongs to the tRNA pseudouridine synthase TruA family.</text>
</comment>
<dbReference type="EC" id="5.4.99.12" evidence="4"/>
<keyword evidence="3 4" id="KW-0413">Isomerase</keyword>
<dbReference type="HAMAP" id="MF_00171">
    <property type="entry name" value="TruA"/>
    <property type="match status" value="1"/>
</dbReference>
<proteinExistence type="inferred from homology"/>
<comment type="function">
    <text evidence="4">Formation of pseudouridine at positions 38, 39 and 40 in the anticodon stem and loop of transfer RNAs.</text>
</comment>
<dbReference type="PIRSF" id="PIRSF001430">
    <property type="entry name" value="tRNA_psdUrid_synth"/>
    <property type="match status" value="1"/>
</dbReference>
<accession>A0A923T8F0</accession>
<dbReference type="EMBL" id="JACSIT010000080">
    <property type="protein sequence ID" value="MBC6993883.1"/>
    <property type="molecule type" value="Genomic_DNA"/>
</dbReference>
<evidence type="ECO:0000256" key="2">
    <source>
        <dbReference type="ARBA" id="ARBA00022694"/>
    </source>
</evidence>
<dbReference type="InterPro" id="IPR020095">
    <property type="entry name" value="PsdUridine_synth_TruA_C"/>
</dbReference>
<dbReference type="GO" id="GO:0160147">
    <property type="term" value="F:tRNA pseudouridine(38-40) synthase activity"/>
    <property type="evidence" value="ECO:0007669"/>
    <property type="project" value="UniProtKB-EC"/>
</dbReference>
<comment type="catalytic activity">
    <reaction evidence="4 7">
        <text>uridine(38/39/40) in tRNA = pseudouridine(38/39/40) in tRNA</text>
        <dbReference type="Rhea" id="RHEA:22376"/>
        <dbReference type="Rhea" id="RHEA-COMP:10085"/>
        <dbReference type="Rhea" id="RHEA-COMP:10087"/>
        <dbReference type="ChEBI" id="CHEBI:65314"/>
        <dbReference type="ChEBI" id="CHEBI:65315"/>
        <dbReference type="EC" id="5.4.99.12"/>
    </reaction>
</comment>
<dbReference type="GO" id="GO:0003723">
    <property type="term" value="F:RNA binding"/>
    <property type="evidence" value="ECO:0007669"/>
    <property type="project" value="InterPro"/>
</dbReference>
<comment type="subunit">
    <text evidence="4">Homodimer.</text>
</comment>
<comment type="caution">
    <text evidence="9">The sequence shown here is derived from an EMBL/GenBank/DDBJ whole genome shotgun (WGS) entry which is preliminary data.</text>
</comment>
<dbReference type="RefSeq" id="WP_187465979.1">
    <property type="nucleotide sequence ID" value="NZ_JACSIT010000080.1"/>
</dbReference>
<reference evidence="9" key="1">
    <citation type="submission" date="2020-08" db="EMBL/GenBank/DDBJ databases">
        <title>Lewinella bacteria from marine environments.</title>
        <authorList>
            <person name="Zhong Y."/>
        </authorList>
    </citation>
    <scope>NUCLEOTIDE SEQUENCE</scope>
    <source>
        <strain evidence="9">KCTC 42187</strain>
    </source>
</reference>
<keyword evidence="10" id="KW-1185">Reference proteome</keyword>
<evidence type="ECO:0000256" key="3">
    <source>
        <dbReference type="ARBA" id="ARBA00023235"/>
    </source>
</evidence>
<evidence type="ECO:0000259" key="8">
    <source>
        <dbReference type="Pfam" id="PF01416"/>
    </source>
</evidence>
<evidence type="ECO:0000256" key="4">
    <source>
        <dbReference type="HAMAP-Rule" id="MF_00171"/>
    </source>
</evidence>
<feature type="active site" description="Nucleophile" evidence="4 5">
    <location>
        <position position="52"/>
    </location>
</feature>
<dbReference type="PANTHER" id="PTHR11142:SF0">
    <property type="entry name" value="TRNA PSEUDOURIDINE SYNTHASE-LIKE 1"/>
    <property type="match status" value="1"/>
</dbReference>
<dbReference type="FunFam" id="3.30.70.580:FF:000001">
    <property type="entry name" value="tRNA pseudouridine synthase A"/>
    <property type="match status" value="1"/>
</dbReference>
<gene>
    <name evidence="4 9" type="primary">truA</name>
    <name evidence="9" type="ORF">H9S92_06910</name>
</gene>
<keyword evidence="2 4" id="KW-0819">tRNA processing</keyword>
<dbReference type="CDD" id="cd02570">
    <property type="entry name" value="PseudoU_synth_EcTruA"/>
    <property type="match status" value="1"/>
</dbReference>
<organism evidence="9 10">
    <name type="scientific">Neolewinella lacunae</name>
    <dbReference type="NCBI Taxonomy" id="1517758"/>
    <lineage>
        <taxon>Bacteria</taxon>
        <taxon>Pseudomonadati</taxon>
        <taxon>Bacteroidota</taxon>
        <taxon>Saprospiria</taxon>
        <taxon>Saprospirales</taxon>
        <taxon>Lewinellaceae</taxon>
        <taxon>Neolewinella</taxon>
    </lineage>
</organism>
<name>A0A923T8F0_9BACT</name>
<sequence>MSRYALELAYRGTRYAGWQRQPNALSVEETVDTALSTILGEEIKIVGCGRTDTGVHASYYVAHFDFGGTIPPAFLARYNRFVAEDVALLGLWRVPDDFHARFHASSRSYTYRIRLAKDPFQTETATLLPRSERYDQEKMQAAAQLLLVYGAFAPFCKAHSDAFTMECTLTESRWVFGPEEWTFHISANRFLRGMVRLIVGTCLQVGEGKMSLETLREVLDRQSALPQPHSAPPTGLYLSAVEYPNKAGWDWQN</sequence>
<dbReference type="NCBIfam" id="TIGR00071">
    <property type="entry name" value="hisT_truA"/>
    <property type="match status" value="1"/>
</dbReference>
<dbReference type="AlphaFoldDB" id="A0A923T8F0"/>